<reference evidence="2 3" key="1">
    <citation type="submission" date="2023-07" db="EMBL/GenBank/DDBJ databases">
        <title>Sequencing the genomes of 1000 actinobacteria strains.</title>
        <authorList>
            <person name="Klenk H.-P."/>
        </authorList>
    </citation>
    <scope>NUCLEOTIDE SEQUENCE [LARGE SCALE GENOMIC DNA]</scope>
    <source>
        <strain evidence="2 3">DSM 41600</strain>
    </source>
</reference>
<dbReference type="Proteomes" id="UP001234880">
    <property type="component" value="Unassembled WGS sequence"/>
</dbReference>
<protein>
    <submittedName>
        <fullName evidence="2">2-polyprenyl-6-methoxyphenol hydroxylase-like FAD-dependent oxidoreductase</fullName>
    </submittedName>
</protein>
<evidence type="ECO:0000313" key="3">
    <source>
        <dbReference type="Proteomes" id="UP001234880"/>
    </source>
</evidence>
<evidence type="ECO:0000313" key="2">
    <source>
        <dbReference type="EMBL" id="MDP9612202.1"/>
    </source>
</evidence>
<proteinExistence type="predicted"/>
<accession>A0ABT9KXG8</accession>
<evidence type="ECO:0000256" key="1">
    <source>
        <dbReference type="SAM" id="MobiDB-lite"/>
    </source>
</evidence>
<name>A0ABT9KXG8_9ACTN</name>
<feature type="region of interest" description="Disordered" evidence="1">
    <location>
        <begin position="33"/>
        <end position="61"/>
    </location>
</feature>
<dbReference type="EMBL" id="JAURUE010000001">
    <property type="protein sequence ID" value="MDP9612202.1"/>
    <property type="molecule type" value="Genomic_DNA"/>
</dbReference>
<sequence length="61" mass="5729">MTVLTAGAGTGGPAAALSLPAAGAGAAVAGSAREPRPLGVRSGPLPHAVREPIEPGHAPGR</sequence>
<organism evidence="2 3">
    <name type="scientific">Streptomyces demainii</name>
    <dbReference type="NCBI Taxonomy" id="588122"/>
    <lineage>
        <taxon>Bacteria</taxon>
        <taxon>Bacillati</taxon>
        <taxon>Actinomycetota</taxon>
        <taxon>Actinomycetes</taxon>
        <taxon>Kitasatosporales</taxon>
        <taxon>Streptomycetaceae</taxon>
        <taxon>Streptomyces</taxon>
    </lineage>
</organism>
<gene>
    <name evidence="2" type="ORF">JOF35_004479</name>
</gene>
<keyword evidence="3" id="KW-1185">Reference proteome</keyword>
<comment type="caution">
    <text evidence="2">The sequence shown here is derived from an EMBL/GenBank/DDBJ whole genome shotgun (WGS) entry which is preliminary data.</text>
</comment>